<dbReference type="PROSITE" id="PS00650">
    <property type="entry name" value="G_PROTEIN_RECEP_F2_2"/>
    <property type="match status" value="1"/>
</dbReference>
<dbReference type="eggNOG" id="KOG4564">
    <property type="taxonomic scope" value="Eukaryota"/>
</dbReference>
<dbReference type="EMBL" id="AFYH01100862">
    <property type="status" value="NOT_ANNOTATED_CDS"/>
    <property type="molecule type" value="Genomic_DNA"/>
</dbReference>
<evidence type="ECO:0000256" key="7">
    <source>
        <dbReference type="ARBA" id="ARBA00023180"/>
    </source>
</evidence>
<keyword evidence="4" id="KW-0297">G-protein coupled receptor</keyword>
<dbReference type="GO" id="GO:0017046">
    <property type="term" value="F:peptide hormone binding"/>
    <property type="evidence" value="ECO:0007669"/>
    <property type="project" value="TreeGrafter"/>
</dbReference>
<keyword evidence="7" id="KW-0325">Glycoprotein</keyword>
<dbReference type="SUPFAM" id="SSF111418">
    <property type="entry name" value="Hormone receptor domain"/>
    <property type="match status" value="1"/>
</dbReference>
<evidence type="ECO:0000313" key="12">
    <source>
        <dbReference type="Proteomes" id="UP000008672"/>
    </source>
</evidence>
<feature type="transmembrane region" description="Helical" evidence="9">
    <location>
        <begin position="158"/>
        <end position="179"/>
    </location>
</feature>
<dbReference type="SUPFAM" id="SSF81321">
    <property type="entry name" value="Family A G protein-coupled receptor-like"/>
    <property type="match status" value="1"/>
</dbReference>
<dbReference type="STRING" id="7897.ENSLACP00000014088"/>
<dbReference type="InterPro" id="IPR017983">
    <property type="entry name" value="GPCR_2_secretin-like_CS"/>
</dbReference>
<dbReference type="PRINTS" id="PR00249">
    <property type="entry name" value="GPCRSECRETIN"/>
</dbReference>
<dbReference type="GO" id="GO:0007166">
    <property type="term" value="P:cell surface receptor signaling pathway"/>
    <property type="evidence" value="ECO:0007669"/>
    <property type="project" value="InterPro"/>
</dbReference>
<feature type="transmembrane region" description="Helical" evidence="9">
    <location>
        <begin position="51"/>
        <end position="70"/>
    </location>
</feature>
<dbReference type="InParanoid" id="H3AWR7"/>
<keyword evidence="2 9" id="KW-0812">Transmembrane</keyword>
<accession>H3AWR7</accession>
<dbReference type="GeneTree" id="ENSGT00940000166678"/>
<dbReference type="OMA" id="LSCWPRA"/>
<evidence type="ECO:0000256" key="3">
    <source>
        <dbReference type="ARBA" id="ARBA00022989"/>
    </source>
</evidence>
<dbReference type="InterPro" id="IPR017981">
    <property type="entry name" value="GPCR_2-like_7TM"/>
</dbReference>
<reference evidence="12" key="1">
    <citation type="submission" date="2011-08" db="EMBL/GenBank/DDBJ databases">
        <title>The draft genome of Latimeria chalumnae.</title>
        <authorList>
            <person name="Di Palma F."/>
            <person name="Alfoldi J."/>
            <person name="Johnson J."/>
            <person name="Berlin A."/>
            <person name="Gnerre S."/>
            <person name="Jaffe D."/>
            <person name="MacCallum I."/>
            <person name="Young S."/>
            <person name="Walker B.J."/>
            <person name="Lander E."/>
            <person name="Lindblad-Toh K."/>
        </authorList>
    </citation>
    <scope>NUCLEOTIDE SEQUENCE [LARGE SCALE GENOMIC DNA]</scope>
    <source>
        <strain evidence="12">Wild caught</strain>
    </source>
</reference>
<dbReference type="InterPro" id="IPR036445">
    <property type="entry name" value="GPCR_2_extracell_dom_sf"/>
</dbReference>
<dbReference type="PANTHER" id="PTHR45620:SF6">
    <property type="entry name" value="GROWTH HORMONE-RELEASING HORMONE-LIKE PEPTIDE RECEPTOR"/>
    <property type="match status" value="1"/>
</dbReference>
<dbReference type="Pfam" id="PF00002">
    <property type="entry name" value="7tm_2"/>
    <property type="match status" value="1"/>
</dbReference>
<comment type="subcellular location">
    <subcellularLocation>
        <location evidence="1">Membrane</location>
        <topology evidence="1">Multi-pass membrane protein</topology>
    </subcellularLocation>
</comment>
<evidence type="ECO:0000256" key="1">
    <source>
        <dbReference type="ARBA" id="ARBA00004141"/>
    </source>
</evidence>
<evidence type="ECO:0000259" key="10">
    <source>
        <dbReference type="PROSITE" id="PS50261"/>
    </source>
</evidence>
<organism evidence="11 12">
    <name type="scientific">Latimeria chalumnae</name>
    <name type="common">Coelacanth</name>
    <dbReference type="NCBI Taxonomy" id="7897"/>
    <lineage>
        <taxon>Eukaryota</taxon>
        <taxon>Metazoa</taxon>
        <taxon>Chordata</taxon>
        <taxon>Craniata</taxon>
        <taxon>Vertebrata</taxon>
        <taxon>Euteleostomi</taxon>
        <taxon>Coelacanthiformes</taxon>
        <taxon>Coelacanthidae</taxon>
        <taxon>Latimeria</taxon>
    </lineage>
</organism>
<reference evidence="11" key="2">
    <citation type="submission" date="2025-08" db="UniProtKB">
        <authorList>
            <consortium name="Ensembl"/>
        </authorList>
    </citation>
    <scope>IDENTIFICATION</scope>
</reference>
<evidence type="ECO:0000256" key="5">
    <source>
        <dbReference type="ARBA" id="ARBA00023136"/>
    </source>
</evidence>
<dbReference type="Ensembl" id="ENSLACT00000014187.1">
    <property type="protein sequence ID" value="ENSLACP00000014088.1"/>
    <property type="gene ID" value="ENSLACG00000012400.1"/>
</dbReference>
<dbReference type="InterPro" id="IPR050332">
    <property type="entry name" value="GPCR_2"/>
</dbReference>
<dbReference type="Gene3D" id="1.20.1070.10">
    <property type="entry name" value="Rhodopsin 7-helix transmembrane proteins"/>
    <property type="match status" value="1"/>
</dbReference>
<reference evidence="11" key="3">
    <citation type="submission" date="2025-09" db="UniProtKB">
        <authorList>
            <consortium name="Ensembl"/>
        </authorList>
    </citation>
    <scope>IDENTIFICATION</scope>
</reference>
<protein>
    <recommendedName>
        <fullName evidence="10">G-protein coupled receptors family 2 profile 2 domain-containing protein</fullName>
    </recommendedName>
</protein>
<dbReference type="GO" id="GO:0007188">
    <property type="term" value="P:adenylate cyclase-modulating G protein-coupled receptor signaling pathway"/>
    <property type="evidence" value="ECO:0007669"/>
    <property type="project" value="TreeGrafter"/>
</dbReference>
<dbReference type="PROSITE" id="PS50261">
    <property type="entry name" value="G_PROTEIN_RECEP_F2_4"/>
    <property type="match status" value="1"/>
</dbReference>
<dbReference type="HOGENOM" id="CLU_002753_4_4_1"/>
<feature type="domain" description="G-protein coupled receptors family 2 profile 2" evidence="10">
    <location>
        <begin position="45"/>
        <end position="335"/>
    </location>
</feature>
<dbReference type="AlphaFoldDB" id="H3AWR7"/>
<evidence type="ECO:0000256" key="8">
    <source>
        <dbReference type="ARBA" id="ARBA00023224"/>
    </source>
</evidence>
<name>H3AWR7_LATCH</name>
<keyword evidence="5 9" id="KW-0472">Membrane</keyword>
<keyword evidence="3 9" id="KW-1133">Transmembrane helix</keyword>
<feature type="transmembrane region" description="Helical" evidence="9">
    <location>
        <begin position="82"/>
        <end position="101"/>
    </location>
</feature>
<evidence type="ECO:0000256" key="9">
    <source>
        <dbReference type="SAM" id="Phobius"/>
    </source>
</evidence>
<evidence type="ECO:0000256" key="6">
    <source>
        <dbReference type="ARBA" id="ARBA00023170"/>
    </source>
</evidence>
<keyword evidence="6" id="KW-0675">Receptor</keyword>
<dbReference type="GO" id="GO:0008528">
    <property type="term" value="F:G protein-coupled peptide receptor activity"/>
    <property type="evidence" value="ECO:0007669"/>
    <property type="project" value="TreeGrafter"/>
</dbReference>
<evidence type="ECO:0000256" key="2">
    <source>
        <dbReference type="ARBA" id="ARBA00022692"/>
    </source>
</evidence>
<dbReference type="InterPro" id="IPR000832">
    <property type="entry name" value="GPCR_2_secretin-like"/>
</dbReference>
<feature type="transmembrane region" description="Helical" evidence="9">
    <location>
        <begin position="284"/>
        <end position="302"/>
    </location>
</feature>
<dbReference type="Proteomes" id="UP000008672">
    <property type="component" value="Unassembled WGS sequence"/>
</dbReference>
<proteinExistence type="predicted"/>
<keyword evidence="8" id="KW-0807">Transducer</keyword>
<dbReference type="EMBL" id="AFYH01100860">
    <property type="status" value="NOT_ANNOTATED_CDS"/>
    <property type="molecule type" value="Genomic_DNA"/>
</dbReference>
<sequence>DFSSPGVLYRNCTVRGWQEPSPDYPIACKVDDMEPENQSSYYATFQDVYTAGYATSLISLITAFVIFALFRKFHCTRNYIHMHLFMSFILRAVAVFTKDAILFTDEDLNHCLVSTVSCKAAISFFQFSILANFFWLLVEGMYLQTLLALTFISEKQYFWWYIIIGWGTPAAVLAVWTLFRVYSENTGCWDDNANVGIWWIIKGPILFAVLVSNILSTNAAFSVVILRVSSGTFGDTDWSFVRNSCCLGVSLGDDAVTVSWKMHALVLMRYLVSKCFCCRRLAKSTLLLIPLFGVHYIVFAFFPEDTGFDDARLFLELGLGSFQGFVVALLYCFLNGEVQAEVKKRMGRLRYQGYLAFSQRHRASSTESSVINFVTQFSLLEKLSPKRKPSGYQNCRVTV</sequence>
<dbReference type="GO" id="GO:0005886">
    <property type="term" value="C:plasma membrane"/>
    <property type="evidence" value="ECO:0007669"/>
    <property type="project" value="TreeGrafter"/>
</dbReference>
<evidence type="ECO:0000313" key="11">
    <source>
        <dbReference type="Ensembl" id="ENSLACP00000014088.1"/>
    </source>
</evidence>
<feature type="transmembrane region" description="Helical" evidence="9">
    <location>
        <begin position="314"/>
        <end position="334"/>
    </location>
</feature>
<keyword evidence="12" id="KW-1185">Reference proteome</keyword>
<evidence type="ECO:0000256" key="4">
    <source>
        <dbReference type="ARBA" id="ARBA00023040"/>
    </source>
</evidence>
<dbReference type="PANTHER" id="PTHR45620">
    <property type="entry name" value="PDF RECEPTOR-LIKE PROTEIN-RELATED"/>
    <property type="match status" value="1"/>
</dbReference>
<dbReference type="EMBL" id="AFYH01100861">
    <property type="status" value="NOT_ANNOTATED_CDS"/>
    <property type="molecule type" value="Genomic_DNA"/>
</dbReference>
<dbReference type="EMBL" id="AFYH01100863">
    <property type="status" value="NOT_ANNOTATED_CDS"/>
    <property type="molecule type" value="Genomic_DNA"/>
</dbReference>
<feature type="transmembrane region" description="Helical" evidence="9">
    <location>
        <begin position="199"/>
        <end position="226"/>
    </location>
</feature>